<feature type="transmembrane region" description="Helical" evidence="10">
    <location>
        <begin position="236"/>
        <end position="265"/>
    </location>
</feature>
<evidence type="ECO:0000256" key="3">
    <source>
        <dbReference type="ARBA" id="ARBA00022449"/>
    </source>
</evidence>
<dbReference type="Pfam" id="PF01554">
    <property type="entry name" value="MatE"/>
    <property type="match status" value="2"/>
</dbReference>
<dbReference type="GO" id="GO:0006811">
    <property type="term" value="P:monoatomic ion transport"/>
    <property type="evidence" value="ECO:0007669"/>
    <property type="project" value="UniProtKB-KW"/>
</dbReference>
<dbReference type="GO" id="GO:0042910">
    <property type="term" value="F:xenobiotic transmembrane transporter activity"/>
    <property type="evidence" value="ECO:0007669"/>
    <property type="project" value="InterPro"/>
</dbReference>
<accession>A0A1K1WY20</accession>
<evidence type="ECO:0000256" key="8">
    <source>
        <dbReference type="ARBA" id="ARBA00023136"/>
    </source>
</evidence>
<dbReference type="AlphaFoldDB" id="A0A1K1WY20"/>
<keyword evidence="4" id="KW-1003">Cell membrane</keyword>
<dbReference type="GO" id="GO:0005886">
    <property type="term" value="C:plasma membrane"/>
    <property type="evidence" value="ECO:0007669"/>
    <property type="project" value="UniProtKB-SubCell"/>
</dbReference>
<dbReference type="CDD" id="cd13131">
    <property type="entry name" value="MATE_NorM_like"/>
    <property type="match status" value="1"/>
</dbReference>
<evidence type="ECO:0000256" key="5">
    <source>
        <dbReference type="ARBA" id="ARBA00022692"/>
    </source>
</evidence>
<dbReference type="PANTHER" id="PTHR43298">
    <property type="entry name" value="MULTIDRUG RESISTANCE PROTEIN NORM-RELATED"/>
    <property type="match status" value="1"/>
</dbReference>
<evidence type="ECO:0000256" key="2">
    <source>
        <dbReference type="ARBA" id="ARBA00022448"/>
    </source>
</evidence>
<evidence type="ECO:0000256" key="4">
    <source>
        <dbReference type="ARBA" id="ARBA00022475"/>
    </source>
</evidence>
<dbReference type="EMBL" id="FPJW01000005">
    <property type="protein sequence ID" value="SFX42329.1"/>
    <property type="molecule type" value="Genomic_DNA"/>
</dbReference>
<dbReference type="InterPro" id="IPR048279">
    <property type="entry name" value="MdtK-like"/>
</dbReference>
<keyword evidence="7" id="KW-0406">Ion transport</keyword>
<feature type="transmembrane region" description="Helical" evidence="10">
    <location>
        <begin position="188"/>
        <end position="215"/>
    </location>
</feature>
<evidence type="ECO:0000256" key="7">
    <source>
        <dbReference type="ARBA" id="ARBA00023065"/>
    </source>
</evidence>
<keyword evidence="5 10" id="KW-0812">Transmembrane</keyword>
<keyword evidence="12" id="KW-1185">Reference proteome</keyword>
<sequence length="448" mass="48599">MFFARFRQYNYPLLMLALPLLGAHLAQTGMSVVDTLMAGRLSATDLAAVAVGSSVFMPLMLLIFGTLLATTPLVAQAAGAGRTDNLSGTVHQASWVALVMLVPGALILFYSRLVFDFMGVSDEVASLAAGYLHALIWGLPALAFFQVLRCMCEGLNHARPVLLISLAGLLLNIPANYVLIYGKLGFPQLGAIGCGYATALSFWFMALLLSVYVHWHHRYRAFGIFARLQTPKWPDIAHILWVGLPIGLSIFVEASLFTTITLFIGGLGEITVAGHQVAINFTTLLFMVPLSLGMALTVKVGHAVGAGQAEEARRIAFYGVGFSLLVSMLAAAFMWFSAPGVVRLYSENTEVQLLAAALIQLAVLYQISDALQVNAAGALRGYKDTRIIMLITLFSYWLIGLGGGWWLAMGSNPWGPLGVHGFWYGLIMGLTFAAVLLLWRLHHTSRRF</sequence>
<feature type="transmembrane region" description="Helical" evidence="10">
    <location>
        <begin position="95"/>
        <end position="115"/>
    </location>
</feature>
<dbReference type="STRING" id="1122209.SAMN02745752_01597"/>
<dbReference type="PANTHER" id="PTHR43298:SF2">
    <property type="entry name" value="FMN_FAD EXPORTER YEEO-RELATED"/>
    <property type="match status" value="1"/>
</dbReference>
<evidence type="ECO:0000313" key="12">
    <source>
        <dbReference type="Proteomes" id="UP000182350"/>
    </source>
</evidence>
<comment type="subcellular location">
    <subcellularLocation>
        <location evidence="1">Cell inner membrane</location>
        <topology evidence="1">Multi-pass membrane protein</topology>
    </subcellularLocation>
</comment>
<dbReference type="OrthoDB" id="9780160at2"/>
<keyword evidence="2" id="KW-0813">Transport</keyword>
<keyword evidence="8 10" id="KW-0472">Membrane</keyword>
<feature type="transmembrane region" description="Helical" evidence="10">
    <location>
        <begin position="387"/>
        <end position="409"/>
    </location>
</feature>
<feature type="transmembrane region" description="Helical" evidence="10">
    <location>
        <begin position="277"/>
        <end position="296"/>
    </location>
</feature>
<protein>
    <recommendedName>
        <fullName evidence="9">Multidrug-efflux transporter</fullName>
    </recommendedName>
</protein>
<evidence type="ECO:0000256" key="1">
    <source>
        <dbReference type="ARBA" id="ARBA00004429"/>
    </source>
</evidence>
<dbReference type="GO" id="GO:0015297">
    <property type="term" value="F:antiporter activity"/>
    <property type="evidence" value="ECO:0007669"/>
    <property type="project" value="UniProtKB-KW"/>
</dbReference>
<gene>
    <name evidence="11" type="ORF">SAMN02745752_01597</name>
</gene>
<feature type="transmembrane region" description="Helical" evidence="10">
    <location>
        <begin position="127"/>
        <end position="148"/>
    </location>
</feature>
<feature type="transmembrane region" description="Helical" evidence="10">
    <location>
        <begin position="316"/>
        <end position="338"/>
    </location>
</feature>
<feature type="transmembrane region" description="Helical" evidence="10">
    <location>
        <begin position="350"/>
        <end position="367"/>
    </location>
</feature>
<organism evidence="11 12">
    <name type="scientific">Marinospirillum alkaliphilum DSM 21637</name>
    <dbReference type="NCBI Taxonomy" id="1122209"/>
    <lineage>
        <taxon>Bacteria</taxon>
        <taxon>Pseudomonadati</taxon>
        <taxon>Pseudomonadota</taxon>
        <taxon>Gammaproteobacteria</taxon>
        <taxon>Oceanospirillales</taxon>
        <taxon>Oceanospirillaceae</taxon>
        <taxon>Marinospirillum</taxon>
    </lineage>
</organism>
<dbReference type="Proteomes" id="UP000182350">
    <property type="component" value="Unassembled WGS sequence"/>
</dbReference>
<dbReference type="RefSeq" id="WP_072325840.1">
    <property type="nucleotide sequence ID" value="NZ_FPJW01000005.1"/>
</dbReference>
<keyword evidence="3" id="KW-0050">Antiport</keyword>
<feature type="transmembrane region" description="Helical" evidence="10">
    <location>
        <begin position="421"/>
        <end position="439"/>
    </location>
</feature>
<dbReference type="NCBIfam" id="TIGR00797">
    <property type="entry name" value="matE"/>
    <property type="match status" value="1"/>
</dbReference>
<evidence type="ECO:0000256" key="10">
    <source>
        <dbReference type="SAM" id="Phobius"/>
    </source>
</evidence>
<proteinExistence type="predicted"/>
<evidence type="ECO:0000256" key="6">
    <source>
        <dbReference type="ARBA" id="ARBA00022989"/>
    </source>
</evidence>
<name>A0A1K1WY20_9GAMM</name>
<feature type="transmembrane region" description="Helical" evidence="10">
    <location>
        <begin position="160"/>
        <end position="182"/>
    </location>
</feature>
<dbReference type="PIRSF" id="PIRSF006603">
    <property type="entry name" value="DinF"/>
    <property type="match status" value="1"/>
</dbReference>
<reference evidence="11 12" key="1">
    <citation type="submission" date="2016-11" db="EMBL/GenBank/DDBJ databases">
        <authorList>
            <person name="Jaros S."/>
            <person name="Januszkiewicz K."/>
            <person name="Wedrychowicz H."/>
        </authorList>
    </citation>
    <scope>NUCLEOTIDE SEQUENCE [LARGE SCALE GENOMIC DNA]</scope>
    <source>
        <strain evidence="11 12">DSM 21637</strain>
    </source>
</reference>
<dbReference type="InterPro" id="IPR050222">
    <property type="entry name" value="MATE_MdtK"/>
</dbReference>
<dbReference type="InterPro" id="IPR002528">
    <property type="entry name" value="MATE_fam"/>
</dbReference>
<keyword evidence="6 10" id="KW-1133">Transmembrane helix</keyword>
<feature type="transmembrane region" description="Helical" evidence="10">
    <location>
        <begin position="55"/>
        <end position="75"/>
    </location>
</feature>
<evidence type="ECO:0000313" key="11">
    <source>
        <dbReference type="EMBL" id="SFX42329.1"/>
    </source>
</evidence>
<evidence type="ECO:0000256" key="9">
    <source>
        <dbReference type="ARBA" id="ARBA00031636"/>
    </source>
</evidence>